<evidence type="ECO:0000313" key="2">
    <source>
        <dbReference type="EMBL" id="KAF2404516.1"/>
    </source>
</evidence>
<sequence>MSFPSSYYYEEMVSDCETYDGERLHRVNAHDGTDHLTNGTSGALRPLTNGVNGTPHTETTSISEARTEANRSNVPSTASRDSSSDVISPLTMPIAADILNNLNYLSNLDYLILLHTLNQRFEFPEASSGDKSDSVSNEEEPEDNGVYHHAVNGADHHGVNGVDHHGVNGVNHHGINGVNHHGVNGVNHHGVNGVNHHGVNGVHRHGVNGVNYHGVNSANHHVVNGADHHGVNGLDTNLVNGVDAYGTFGSRISSPGTDTFLPTTNPFEFRGFSFNSPNEPRSFFGFLVAIYTDAREDLEQRWEHEIAVLIDELQGTAGEDRAQRLERPLRGLIAQYMEVLTFLLEDMDSYDPRLRAVIGRRMERREWGESADEGEYDDSEYGLGGEEPDEEERGGWTE</sequence>
<organism evidence="2 3">
    <name type="scientific">Trichodelitschia bisporula</name>
    <dbReference type="NCBI Taxonomy" id="703511"/>
    <lineage>
        <taxon>Eukaryota</taxon>
        <taxon>Fungi</taxon>
        <taxon>Dikarya</taxon>
        <taxon>Ascomycota</taxon>
        <taxon>Pezizomycotina</taxon>
        <taxon>Dothideomycetes</taxon>
        <taxon>Dothideomycetes incertae sedis</taxon>
        <taxon>Phaeotrichales</taxon>
        <taxon>Phaeotrichaceae</taxon>
        <taxon>Trichodelitschia</taxon>
    </lineage>
</organism>
<feature type="region of interest" description="Disordered" evidence="1">
    <location>
        <begin position="367"/>
        <end position="398"/>
    </location>
</feature>
<dbReference type="Proteomes" id="UP000799640">
    <property type="component" value="Unassembled WGS sequence"/>
</dbReference>
<reference evidence="2" key="1">
    <citation type="journal article" date="2020" name="Stud. Mycol.">
        <title>101 Dothideomycetes genomes: a test case for predicting lifestyles and emergence of pathogens.</title>
        <authorList>
            <person name="Haridas S."/>
            <person name="Albert R."/>
            <person name="Binder M."/>
            <person name="Bloem J."/>
            <person name="Labutti K."/>
            <person name="Salamov A."/>
            <person name="Andreopoulos B."/>
            <person name="Baker S."/>
            <person name="Barry K."/>
            <person name="Bills G."/>
            <person name="Bluhm B."/>
            <person name="Cannon C."/>
            <person name="Castanera R."/>
            <person name="Culley D."/>
            <person name="Daum C."/>
            <person name="Ezra D."/>
            <person name="Gonzalez J."/>
            <person name="Henrissat B."/>
            <person name="Kuo A."/>
            <person name="Liang C."/>
            <person name="Lipzen A."/>
            <person name="Lutzoni F."/>
            <person name="Magnuson J."/>
            <person name="Mondo S."/>
            <person name="Nolan M."/>
            <person name="Ohm R."/>
            <person name="Pangilinan J."/>
            <person name="Park H.-J."/>
            <person name="Ramirez L."/>
            <person name="Alfaro M."/>
            <person name="Sun H."/>
            <person name="Tritt A."/>
            <person name="Yoshinaga Y."/>
            <person name="Zwiers L.-H."/>
            <person name="Turgeon B."/>
            <person name="Goodwin S."/>
            <person name="Spatafora J."/>
            <person name="Crous P."/>
            <person name="Grigoriev I."/>
        </authorList>
    </citation>
    <scope>NUCLEOTIDE SEQUENCE</scope>
    <source>
        <strain evidence="2">CBS 262.69</strain>
    </source>
</reference>
<evidence type="ECO:0000313" key="3">
    <source>
        <dbReference type="Proteomes" id="UP000799640"/>
    </source>
</evidence>
<dbReference type="AlphaFoldDB" id="A0A6G1I8S3"/>
<accession>A0A6G1I8S3</accession>
<feature type="region of interest" description="Disordered" evidence="1">
    <location>
        <begin position="125"/>
        <end position="191"/>
    </location>
</feature>
<feature type="compositionally biased region" description="Polar residues" evidence="1">
    <location>
        <begin position="49"/>
        <end position="86"/>
    </location>
</feature>
<name>A0A6G1I8S3_9PEZI</name>
<evidence type="ECO:0000256" key="1">
    <source>
        <dbReference type="SAM" id="MobiDB-lite"/>
    </source>
</evidence>
<protein>
    <submittedName>
        <fullName evidence="2">Uncharacterized protein</fullName>
    </submittedName>
</protein>
<proteinExistence type="predicted"/>
<feature type="compositionally biased region" description="Low complexity" evidence="1">
    <location>
        <begin position="167"/>
        <end position="191"/>
    </location>
</feature>
<feature type="compositionally biased region" description="Acidic residues" evidence="1">
    <location>
        <begin position="369"/>
        <end position="392"/>
    </location>
</feature>
<feature type="region of interest" description="Disordered" evidence="1">
    <location>
        <begin position="31"/>
        <end position="86"/>
    </location>
</feature>
<dbReference type="EMBL" id="ML996688">
    <property type="protein sequence ID" value="KAF2404516.1"/>
    <property type="molecule type" value="Genomic_DNA"/>
</dbReference>
<gene>
    <name evidence="2" type="ORF">EJ06DRAFT_207552</name>
</gene>
<keyword evidence="3" id="KW-1185">Reference proteome</keyword>
<feature type="compositionally biased region" description="Basic and acidic residues" evidence="1">
    <location>
        <begin position="154"/>
        <end position="166"/>
    </location>
</feature>